<keyword evidence="3" id="KW-1185">Reference proteome</keyword>
<feature type="transmembrane region" description="Helical" evidence="1">
    <location>
        <begin position="395"/>
        <end position="416"/>
    </location>
</feature>
<feature type="transmembrane region" description="Helical" evidence="1">
    <location>
        <begin position="198"/>
        <end position="216"/>
    </location>
</feature>
<keyword evidence="1" id="KW-1133">Transmembrane helix</keyword>
<feature type="transmembrane region" description="Helical" evidence="1">
    <location>
        <begin position="79"/>
        <end position="98"/>
    </location>
</feature>
<feature type="transmembrane region" description="Helical" evidence="1">
    <location>
        <begin position="41"/>
        <end position="67"/>
    </location>
</feature>
<feature type="transmembrane region" description="Helical" evidence="1">
    <location>
        <begin position="136"/>
        <end position="153"/>
    </location>
</feature>
<sequence length="450" mass="48577">MSVWGTPWGRRRLPVECGTVILVLTVTGAVMGILSATLGDVAFLIALAVVCAALALVDPPLVAVVALPATVLQSRVGGLLSVADLVLALAAAVVLILVRPQGLRSMQSLLWAGTFYLACSLPSVVLNPFSSNIIEWFHEVALVLGSMIVGFAVGRTGRASLAARLYLLACLVIAAWASAVGLIYIAQGALQPVGLPDLNKNTIGGMLGFAIVMVYARPTWLRLPSWMTWGTILLCGAGISAAQSRQAMVGAIAGVFIVSLRRRPETGRFPKIVWFAAVPVLFIVLTMVNDQLDSGNQFNSSYQRLSWYAETIRIWLTSSVFGVGQRWWYTGQFGEAFQPPNAELEVLSTFGVVGLGGFLVMFAVAIWATWRINPVYGTVGTAIIATRFVQAQFDLYWVAGQASLLWIIAGICYGVLERDRAQGTEIVLPGRDSRHRQRRILPRPVPPRSV</sequence>
<evidence type="ECO:0000313" key="3">
    <source>
        <dbReference type="Proteomes" id="UP001214553"/>
    </source>
</evidence>
<evidence type="ECO:0008006" key="4">
    <source>
        <dbReference type="Google" id="ProtNLM"/>
    </source>
</evidence>
<protein>
    <recommendedName>
        <fullName evidence="4">O-antigen ligase</fullName>
    </recommendedName>
</protein>
<dbReference type="Proteomes" id="UP001214553">
    <property type="component" value="Chromosome"/>
</dbReference>
<feature type="transmembrane region" description="Helical" evidence="1">
    <location>
        <begin position="12"/>
        <end position="34"/>
    </location>
</feature>
<dbReference type="PANTHER" id="PTHR37422:SF13">
    <property type="entry name" value="LIPOPOLYSACCHARIDE BIOSYNTHESIS PROTEIN PA4999-RELATED"/>
    <property type="match status" value="1"/>
</dbReference>
<keyword evidence="1" id="KW-0812">Transmembrane</keyword>
<keyword evidence="1" id="KW-0472">Membrane</keyword>
<dbReference type="RefSeq" id="WP_275278516.1">
    <property type="nucleotide sequence ID" value="NZ_CP119108.1"/>
</dbReference>
<accession>A0ABY8BZ88</accession>
<evidence type="ECO:0000256" key="1">
    <source>
        <dbReference type="SAM" id="Phobius"/>
    </source>
</evidence>
<gene>
    <name evidence="2" type="ORF">PU630_01110</name>
</gene>
<feature type="transmembrane region" description="Helical" evidence="1">
    <location>
        <begin position="350"/>
        <end position="370"/>
    </location>
</feature>
<reference evidence="2 3" key="1">
    <citation type="submission" date="2023-03" db="EMBL/GenBank/DDBJ databases">
        <title>Genome sequence of Microbacterium sp. KACC 23027.</title>
        <authorList>
            <person name="Kim S."/>
            <person name="Heo J."/>
            <person name="Kwon S.-W."/>
        </authorList>
    </citation>
    <scope>NUCLEOTIDE SEQUENCE [LARGE SCALE GENOMIC DNA]</scope>
    <source>
        <strain evidence="2 3">KACC 23027</strain>
    </source>
</reference>
<proteinExistence type="predicted"/>
<dbReference type="EMBL" id="CP119108">
    <property type="protein sequence ID" value="WEG09192.1"/>
    <property type="molecule type" value="Genomic_DNA"/>
</dbReference>
<organism evidence="2 3">
    <name type="scientific">Microbacterium horticulturae</name>
    <dbReference type="NCBI Taxonomy" id="3028316"/>
    <lineage>
        <taxon>Bacteria</taxon>
        <taxon>Bacillati</taxon>
        <taxon>Actinomycetota</taxon>
        <taxon>Actinomycetes</taxon>
        <taxon>Micrococcales</taxon>
        <taxon>Microbacteriaceae</taxon>
        <taxon>Microbacterium</taxon>
    </lineage>
</organism>
<name>A0ABY8BZ88_9MICO</name>
<dbReference type="InterPro" id="IPR051533">
    <property type="entry name" value="WaaL-like"/>
</dbReference>
<dbReference type="PANTHER" id="PTHR37422">
    <property type="entry name" value="TEICHURONIC ACID BIOSYNTHESIS PROTEIN TUAE"/>
    <property type="match status" value="1"/>
</dbReference>
<evidence type="ECO:0000313" key="2">
    <source>
        <dbReference type="EMBL" id="WEG09192.1"/>
    </source>
</evidence>
<feature type="transmembrane region" description="Helical" evidence="1">
    <location>
        <begin position="272"/>
        <end position="292"/>
    </location>
</feature>
<feature type="transmembrane region" description="Helical" evidence="1">
    <location>
        <begin position="165"/>
        <end position="186"/>
    </location>
</feature>
<feature type="transmembrane region" description="Helical" evidence="1">
    <location>
        <begin position="110"/>
        <end position="130"/>
    </location>
</feature>